<dbReference type="Gene3D" id="1.10.860.10">
    <property type="entry name" value="DNAb Helicase, Chain A"/>
    <property type="match status" value="1"/>
</dbReference>
<proteinExistence type="predicted"/>
<organism evidence="1 2">
    <name type="scientific">Amycolatopsis pigmentata</name>
    <dbReference type="NCBI Taxonomy" id="450801"/>
    <lineage>
        <taxon>Bacteria</taxon>
        <taxon>Bacillati</taxon>
        <taxon>Actinomycetota</taxon>
        <taxon>Actinomycetes</taxon>
        <taxon>Pseudonocardiales</taxon>
        <taxon>Pseudonocardiaceae</taxon>
        <taxon>Amycolatopsis</taxon>
    </lineage>
</organism>
<dbReference type="EMBL" id="JBHUKR010000007">
    <property type="protein sequence ID" value="MFD2418498.1"/>
    <property type="molecule type" value="Genomic_DNA"/>
</dbReference>
<dbReference type="Proteomes" id="UP001597417">
    <property type="component" value="Unassembled WGS sequence"/>
</dbReference>
<comment type="caution">
    <text evidence="1">The sequence shown here is derived from an EMBL/GenBank/DDBJ whole genome shotgun (WGS) entry which is preliminary data.</text>
</comment>
<dbReference type="InterPro" id="IPR016136">
    <property type="entry name" value="DNA_helicase_N/primase_C"/>
</dbReference>
<reference evidence="2" key="1">
    <citation type="journal article" date="2019" name="Int. J. Syst. Evol. Microbiol.">
        <title>The Global Catalogue of Microorganisms (GCM) 10K type strain sequencing project: providing services to taxonomists for standard genome sequencing and annotation.</title>
        <authorList>
            <consortium name="The Broad Institute Genomics Platform"/>
            <consortium name="The Broad Institute Genome Sequencing Center for Infectious Disease"/>
            <person name="Wu L."/>
            <person name="Ma J."/>
        </authorList>
    </citation>
    <scope>NUCLEOTIDE SEQUENCE [LARGE SCALE GENOMIC DNA]</scope>
    <source>
        <strain evidence="2">CGMCC 4.7645</strain>
    </source>
</reference>
<gene>
    <name evidence="1" type="ORF">ACFSXZ_19420</name>
</gene>
<evidence type="ECO:0008006" key="3">
    <source>
        <dbReference type="Google" id="ProtNLM"/>
    </source>
</evidence>
<evidence type="ECO:0000313" key="1">
    <source>
        <dbReference type="EMBL" id="MFD2418498.1"/>
    </source>
</evidence>
<name>A0ABW5FUK0_9PSEU</name>
<evidence type="ECO:0000313" key="2">
    <source>
        <dbReference type="Proteomes" id="UP001597417"/>
    </source>
</evidence>
<dbReference type="RefSeq" id="WP_378266432.1">
    <property type="nucleotide sequence ID" value="NZ_JBHUKR010000007.1"/>
</dbReference>
<accession>A0ABW5FUK0</accession>
<protein>
    <recommendedName>
        <fullName evidence="3">DnaB-like helicase N terminal domain-containing protein</fullName>
    </recommendedName>
</protein>
<sequence length="170" mass="18759">MTSALLDPQRQFLGCLMQLPTGAARRVLSGMRPTDLADPMAAFVLHLAIQAIAHDQPPAPAVLFEHAHETAERPRTARLQQVGLWIVETYQTAPTAPEQHAAYLKAAVLKAAWRRAIAEHAQRLLQAVAESPTDEIRELADDTTDADELWTRYQAARDHNTLSARLEVAA</sequence>
<keyword evidence="2" id="KW-1185">Reference proteome</keyword>